<evidence type="ECO:0000313" key="3">
    <source>
        <dbReference type="EMBL" id="QQB88879.1"/>
    </source>
</evidence>
<dbReference type="AlphaFoldDB" id="A0A410NV25"/>
<dbReference type="Proteomes" id="UP000287388">
    <property type="component" value="Chromosome"/>
</dbReference>
<gene>
    <name evidence="2" type="ORF">EQG53_04955</name>
    <name evidence="3" type="ORF">I6H83_17490</name>
</gene>
<reference evidence="2 4" key="1">
    <citation type="submission" date="2019-01" db="EMBL/GenBank/DDBJ databases">
        <title>Brevundimonas diminuta Genome sequencing and assembly.</title>
        <authorList>
            <person name="Chen H."/>
        </authorList>
    </citation>
    <scope>NUCLEOTIDE SEQUENCE [LARGE SCALE GENOMIC DNA]</scope>
    <source>
        <strain evidence="2">ATCC</strain>
        <strain evidence="4">ATCC(B) 19146</strain>
    </source>
</reference>
<name>A0A410NV25_BREDI</name>
<protein>
    <submittedName>
        <fullName evidence="2">Uncharacterized protein</fullName>
    </submittedName>
</protein>
<keyword evidence="5" id="KW-1185">Reference proteome</keyword>
<evidence type="ECO:0000313" key="4">
    <source>
        <dbReference type="Proteomes" id="UP000287388"/>
    </source>
</evidence>
<organism evidence="2 4">
    <name type="scientific">Brevundimonas diminuta</name>
    <name type="common">Pseudomonas diminuta</name>
    <dbReference type="NCBI Taxonomy" id="293"/>
    <lineage>
        <taxon>Bacteria</taxon>
        <taxon>Pseudomonadati</taxon>
        <taxon>Pseudomonadota</taxon>
        <taxon>Alphaproteobacteria</taxon>
        <taxon>Caulobacterales</taxon>
        <taxon>Caulobacteraceae</taxon>
        <taxon>Brevundimonas</taxon>
    </lineage>
</organism>
<dbReference type="RefSeq" id="WP_121481139.1">
    <property type="nucleotide sequence ID" value="NZ_BJNC01000052.1"/>
</dbReference>
<dbReference type="EMBL" id="CP066026">
    <property type="protein sequence ID" value="QQB88879.1"/>
    <property type="molecule type" value="Genomic_DNA"/>
</dbReference>
<accession>A0A410NV25</accession>
<dbReference type="Proteomes" id="UP000596117">
    <property type="component" value="Chromosome"/>
</dbReference>
<evidence type="ECO:0000256" key="1">
    <source>
        <dbReference type="SAM" id="MobiDB-lite"/>
    </source>
</evidence>
<sequence>MTTDANVIRLSPRPDRRRPARPLIPPWGEDASTASYDAAVALLLPTIRALARLARQRAVFTVGD</sequence>
<evidence type="ECO:0000313" key="5">
    <source>
        <dbReference type="Proteomes" id="UP000596117"/>
    </source>
</evidence>
<reference evidence="3 5" key="2">
    <citation type="submission" date="2020-12" db="EMBL/GenBank/DDBJ databases">
        <title>FDA dAtabase for Regulatory Grade micrObial Sequences (FDA-ARGOS): Supporting development and validation of Infectious Disease Dx tests.</title>
        <authorList>
            <person name="Kerrigan L."/>
            <person name="Long C."/>
            <person name="Tallon L."/>
            <person name="Sadzewicz L."/>
            <person name="Zhao X."/>
            <person name="Boylan J."/>
            <person name="Ott S."/>
            <person name="Bowen H."/>
            <person name="Vavikolanu K."/>
            <person name="Mehta A."/>
            <person name="Aluvathingal J."/>
            <person name="Nadendla S."/>
            <person name="Yan Y."/>
            <person name="Sichtig H."/>
        </authorList>
    </citation>
    <scope>NUCLEOTIDE SEQUENCE [LARGE SCALE GENOMIC DNA]</scope>
    <source>
        <strain evidence="3 5">FDAARGOS_1026</strain>
    </source>
</reference>
<dbReference type="EMBL" id="CP035093">
    <property type="protein sequence ID" value="QAT13757.1"/>
    <property type="molecule type" value="Genomic_DNA"/>
</dbReference>
<feature type="region of interest" description="Disordered" evidence="1">
    <location>
        <begin position="1"/>
        <end position="27"/>
    </location>
</feature>
<evidence type="ECO:0000313" key="2">
    <source>
        <dbReference type="EMBL" id="QAT13757.1"/>
    </source>
</evidence>
<dbReference type="KEGG" id="bdm:EQG53_04955"/>
<proteinExistence type="predicted"/>